<gene>
    <name evidence="1" type="ORF">HHI36_002201</name>
</gene>
<reference evidence="1 2" key="1">
    <citation type="journal article" date="2021" name="BMC Biol.">
        <title>Horizontally acquired antibacterial genes associated with adaptive radiation of ladybird beetles.</title>
        <authorList>
            <person name="Li H.S."/>
            <person name="Tang X.F."/>
            <person name="Huang Y.H."/>
            <person name="Xu Z.Y."/>
            <person name="Chen M.L."/>
            <person name="Du X.Y."/>
            <person name="Qiu B.Y."/>
            <person name="Chen P.T."/>
            <person name="Zhang W."/>
            <person name="Slipinski A."/>
            <person name="Escalona H.E."/>
            <person name="Waterhouse R.M."/>
            <person name="Zwick A."/>
            <person name="Pang H."/>
        </authorList>
    </citation>
    <scope>NUCLEOTIDE SEQUENCE [LARGE SCALE GENOMIC DNA]</scope>
    <source>
        <strain evidence="1">SYSU2018</strain>
    </source>
</reference>
<comment type="caution">
    <text evidence="1">The sequence shown here is derived from an EMBL/GenBank/DDBJ whole genome shotgun (WGS) entry which is preliminary data.</text>
</comment>
<proteinExistence type="predicted"/>
<keyword evidence="2" id="KW-1185">Reference proteome</keyword>
<organism evidence="1 2">
    <name type="scientific">Cryptolaemus montrouzieri</name>
    <dbReference type="NCBI Taxonomy" id="559131"/>
    <lineage>
        <taxon>Eukaryota</taxon>
        <taxon>Metazoa</taxon>
        <taxon>Ecdysozoa</taxon>
        <taxon>Arthropoda</taxon>
        <taxon>Hexapoda</taxon>
        <taxon>Insecta</taxon>
        <taxon>Pterygota</taxon>
        <taxon>Neoptera</taxon>
        <taxon>Endopterygota</taxon>
        <taxon>Coleoptera</taxon>
        <taxon>Polyphaga</taxon>
        <taxon>Cucujiformia</taxon>
        <taxon>Coccinelloidea</taxon>
        <taxon>Coccinellidae</taxon>
        <taxon>Scymninae</taxon>
        <taxon>Scymnini</taxon>
        <taxon>Cryptolaemus</taxon>
    </lineage>
</organism>
<evidence type="ECO:0000313" key="2">
    <source>
        <dbReference type="Proteomes" id="UP001516400"/>
    </source>
</evidence>
<dbReference type="AlphaFoldDB" id="A0ABD2P9Q8"/>
<name>A0ABD2P9Q8_9CUCU</name>
<dbReference type="EMBL" id="JABFTP020000185">
    <property type="protein sequence ID" value="KAL3287737.1"/>
    <property type="molecule type" value="Genomic_DNA"/>
</dbReference>
<protein>
    <submittedName>
        <fullName evidence="1">Uncharacterized protein</fullName>
    </submittedName>
</protein>
<dbReference type="Proteomes" id="UP001516400">
    <property type="component" value="Unassembled WGS sequence"/>
</dbReference>
<evidence type="ECO:0000313" key="1">
    <source>
        <dbReference type="EMBL" id="KAL3287737.1"/>
    </source>
</evidence>
<feature type="non-terminal residue" evidence="1">
    <location>
        <position position="58"/>
    </location>
</feature>
<accession>A0ABD2P9Q8</accession>
<sequence>MIFKAAETTENQPQKICESLDMTSIEYDVKMAESGNKKKSHSNMVTSQLSVNWYGSAA</sequence>